<evidence type="ECO:0000259" key="11">
    <source>
        <dbReference type="PROSITE" id="PS50113"/>
    </source>
</evidence>
<dbReference type="InterPro" id="IPR036097">
    <property type="entry name" value="HisK_dim/P_sf"/>
</dbReference>
<keyword evidence="7" id="KW-0812">Transmembrane</keyword>
<dbReference type="EMBL" id="DF820463">
    <property type="protein sequence ID" value="GAK55408.1"/>
    <property type="molecule type" value="Genomic_DNA"/>
</dbReference>
<protein>
    <recommendedName>
        <fullName evidence="2">histidine kinase</fullName>
        <ecNumber evidence="2">2.7.13.3</ecNumber>
    </recommendedName>
</protein>
<dbReference type="InterPro" id="IPR000014">
    <property type="entry name" value="PAS"/>
</dbReference>
<accession>A0A0S6W6X2</accession>
<evidence type="ECO:0000313" key="12">
    <source>
        <dbReference type="EMBL" id="GAK55408.1"/>
    </source>
</evidence>
<keyword evidence="4" id="KW-0808">Transferase</keyword>
<feature type="domain" description="PAC" evidence="11">
    <location>
        <begin position="421"/>
        <end position="472"/>
    </location>
</feature>
<organism evidence="12">
    <name type="scientific">Vecturithrix granuli</name>
    <dbReference type="NCBI Taxonomy" id="1499967"/>
    <lineage>
        <taxon>Bacteria</taxon>
        <taxon>Candidatus Moduliflexota</taxon>
        <taxon>Candidatus Vecturitrichia</taxon>
        <taxon>Candidatus Vecturitrichales</taxon>
        <taxon>Candidatus Vecturitrichaceae</taxon>
        <taxon>Candidatus Vecturithrix</taxon>
    </lineage>
</organism>
<keyword evidence="7" id="KW-0472">Membrane</keyword>
<dbReference type="InterPro" id="IPR003661">
    <property type="entry name" value="HisK_dim/P_dom"/>
</dbReference>
<dbReference type="PROSITE" id="PS50109">
    <property type="entry name" value="HIS_KIN"/>
    <property type="match status" value="1"/>
</dbReference>
<dbReference type="Gene3D" id="3.40.50.2300">
    <property type="match status" value="1"/>
</dbReference>
<dbReference type="SUPFAM" id="SSF55785">
    <property type="entry name" value="PYP-like sensor domain (PAS domain)"/>
    <property type="match status" value="1"/>
</dbReference>
<dbReference type="CDD" id="cd16922">
    <property type="entry name" value="HATPase_EvgS-ArcB-TorS-like"/>
    <property type="match status" value="1"/>
</dbReference>
<dbReference type="PROSITE" id="PS50112">
    <property type="entry name" value="PAS"/>
    <property type="match status" value="1"/>
</dbReference>
<proteinExistence type="predicted"/>
<feature type="modified residue" description="4-aspartylphosphate" evidence="6">
    <location>
        <position position="813"/>
    </location>
</feature>
<evidence type="ECO:0000256" key="6">
    <source>
        <dbReference type="PROSITE-ProRule" id="PRU00169"/>
    </source>
</evidence>
<evidence type="ECO:0000256" key="2">
    <source>
        <dbReference type="ARBA" id="ARBA00012438"/>
    </source>
</evidence>
<dbReference type="SMART" id="SM00388">
    <property type="entry name" value="HisKA"/>
    <property type="match status" value="1"/>
</dbReference>
<dbReference type="Pfam" id="PF14827">
    <property type="entry name" value="dCache_3"/>
    <property type="match status" value="1"/>
</dbReference>
<feature type="domain" description="PAS" evidence="10">
    <location>
        <begin position="342"/>
        <end position="396"/>
    </location>
</feature>
<dbReference type="PANTHER" id="PTHR43047:SF64">
    <property type="entry name" value="HISTIDINE KINASE CONTAINING CHEY-HOMOLOGOUS RECEIVER DOMAIN AND PAS DOMAIN-RELATED"/>
    <property type="match status" value="1"/>
</dbReference>
<dbReference type="InterPro" id="IPR011006">
    <property type="entry name" value="CheY-like_superfamily"/>
</dbReference>
<dbReference type="InterPro" id="IPR000700">
    <property type="entry name" value="PAS-assoc_C"/>
</dbReference>
<dbReference type="GO" id="GO:0000155">
    <property type="term" value="F:phosphorelay sensor kinase activity"/>
    <property type="evidence" value="ECO:0007669"/>
    <property type="project" value="InterPro"/>
</dbReference>
<dbReference type="InterPro" id="IPR029150">
    <property type="entry name" value="dCache_3"/>
</dbReference>
<feature type="domain" description="Histidine kinase" evidence="8">
    <location>
        <begin position="490"/>
        <end position="710"/>
    </location>
</feature>
<comment type="catalytic activity">
    <reaction evidence="1">
        <text>ATP + protein L-histidine = ADP + protein N-phospho-L-histidine.</text>
        <dbReference type="EC" id="2.7.13.3"/>
    </reaction>
</comment>
<dbReference type="Pfam" id="PF00512">
    <property type="entry name" value="HisKA"/>
    <property type="match status" value="1"/>
</dbReference>
<feature type="transmembrane region" description="Helical" evidence="7">
    <location>
        <begin position="311"/>
        <end position="333"/>
    </location>
</feature>
<evidence type="ECO:0000256" key="7">
    <source>
        <dbReference type="SAM" id="Phobius"/>
    </source>
</evidence>
<dbReference type="NCBIfam" id="TIGR00229">
    <property type="entry name" value="sensory_box"/>
    <property type="match status" value="1"/>
</dbReference>
<sequence>MKNFFSITLYILLFLLLSMISGIGIYQHTQQKQARYFFKEAEVLQVAYHAILNTYAQTARTVSDEISQQADIMEMLQEAMTADEARQNTLRNTLFVKLYPTYNRLQKQNIPLFHFQFPNGISFLKMHNPEKYGEPLFKERPSIKLTNSLQIATRGFEIGSDDVGFRYVFPLFFNLIHVGSLEIGVSLNGIREHLEALFLRENVFLLKKEMLGAQSVSSDYTPSLISADYVRDDLNICVHEGEDTLRSLDQQISERAAQHLAVGKSFVIPAHIQKNDFLVIFIPIEDVERNHVGYVVKYARDSVVRQYTRTFYLQLGGSTVIVLLLVSAVYAINRSRDLIAHSRDQLQRITDSMMEGLFVLDRKQQITFVNPAAEKIMKCSQTELIGKNVHDFIHDQLSQSELKDSPERRVYQAIHAGLTYASDEHHFLIGDHTLVSMEVSCAPIYEHGRFLGTVLVFRDITSRKQAEEQLQLMNQQLQEASQHKSSFLASMSHELRTPLNAMIGYTSLTLRALKDTLPPRHLKNLIKAEHSSRLLLQLINDILDFSKIEAGKMETCIESTVLTEVFEDVIVTAEGLLLDKPVALQKSFPETLPVIYSDYTKLKQILNNLLSNAIKFTSEGQVILRAEYRQNEQIIRIEVEDTGCGIPQDKLGSIFESFKQVDGSIKKKFGGTGLGLAISKKLCLMLGIEIGVESELDKGALFWLNVPIHIKEKSCESPQSLALPEVLMESEQTLPMGTDHANLPGFEQVVEAQIQLAHGSGLRSLLIIDDNTINLQMFEEIFENEGISVYTAQSGQAGIELAQKYVPDSILMDLAMPDLDGFETTMILKQLEHTRHIPIIACSALATKETRERAFQVGCKGYITKPVEPDRLVAQVTKLIALAKTEGEKNGKNLGY</sequence>
<dbReference type="Proteomes" id="UP000030661">
    <property type="component" value="Unassembled WGS sequence"/>
</dbReference>
<dbReference type="Gene3D" id="3.30.565.10">
    <property type="entry name" value="Histidine kinase-like ATPase, C-terminal domain"/>
    <property type="match status" value="1"/>
</dbReference>
<dbReference type="InterPro" id="IPR001789">
    <property type="entry name" value="Sig_transdc_resp-reg_receiver"/>
</dbReference>
<evidence type="ECO:0000256" key="4">
    <source>
        <dbReference type="ARBA" id="ARBA00022679"/>
    </source>
</evidence>
<dbReference type="InterPro" id="IPR035965">
    <property type="entry name" value="PAS-like_dom_sf"/>
</dbReference>
<dbReference type="SMART" id="SM00091">
    <property type="entry name" value="PAS"/>
    <property type="match status" value="1"/>
</dbReference>
<dbReference type="SUPFAM" id="SSF55874">
    <property type="entry name" value="ATPase domain of HSP90 chaperone/DNA topoisomerase II/histidine kinase"/>
    <property type="match status" value="1"/>
</dbReference>
<gene>
    <name evidence="12" type="ORF">U27_02241</name>
</gene>
<dbReference type="AlphaFoldDB" id="A0A0S6W6X2"/>
<dbReference type="PRINTS" id="PR00344">
    <property type="entry name" value="BCTRLSENSOR"/>
</dbReference>
<evidence type="ECO:0000256" key="1">
    <source>
        <dbReference type="ARBA" id="ARBA00000085"/>
    </source>
</evidence>
<dbReference type="PROSITE" id="PS50113">
    <property type="entry name" value="PAC"/>
    <property type="match status" value="1"/>
</dbReference>
<dbReference type="InterPro" id="IPR036890">
    <property type="entry name" value="HATPase_C_sf"/>
</dbReference>
<dbReference type="CDD" id="cd00082">
    <property type="entry name" value="HisKA"/>
    <property type="match status" value="1"/>
</dbReference>
<dbReference type="Gene3D" id="1.10.287.130">
    <property type="match status" value="1"/>
</dbReference>
<dbReference type="PROSITE" id="PS50110">
    <property type="entry name" value="RESPONSE_REGULATORY"/>
    <property type="match status" value="1"/>
</dbReference>
<dbReference type="SUPFAM" id="SSF47384">
    <property type="entry name" value="Homodimeric domain of signal transducing histidine kinase"/>
    <property type="match status" value="1"/>
</dbReference>
<dbReference type="SMART" id="SM00448">
    <property type="entry name" value="REC"/>
    <property type="match status" value="1"/>
</dbReference>
<dbReference type="Pfam" id="PF08448">
    <property type="entry name" value="PAS_4"/>
    <property type="match status" value="1"/>
</dbReference>
<dbReference type="InterPro" id="IPR004358">
    <property type="entry name" value="Sig_transdc_His_kin-like_C"/>
</dbReference>
<evidence type="ECO:0000259" key="10">
    <source>
        <dbReference type="PROSITE" id="PS50112"/>
    </source>
</evidence>
<dbReference type="Gene3D" id="3.30.450.20">
    <property type="entry name" value="PAS domain"/>
    <property type="match status" value="1"/>
</dbReference>
<dbReference type="InterPro" id="IPR005467">
    <property type="entry name" value="His_kinase_dom"/>
</dbReference>
<keyword evidence="5" id="KW-0418">Kinase</keyword>
<dbReference type="EC" id="2.7.13.3" evidence="2"/>
<dbReference type="PANTHER" id="PTHR43047">
    <property type="entry name" value="TWO-COMPONENT HISTIDINE PROTEIN KINASE"/>
    <property type="match status" value="1"/>
</dbReference>
<dbReference type="Pfam" id="PF02518">
    <property type="entry name" value="HATPase_c"/>
    <property type="match status" value="1"/>
</dbReference>
<reference evidence="12" key="1">
    <citation type="journal article" date="2015" name="PeerJ">
        <title>First genomic representation of candidate bacterial phylum KSB3 points to enhanced environmental sensing as a trigger of wastewater bulking.</title>
        <authorList>
            <person name="Sekiguchi Y."/>
            <person name="Ohashi A."/>
            <person name="Parks D.H."/>
            <person name="Yamauchi T."/>
            <person name="Tyson G.W."/>
            <person name="Hugenholtz P."/>
        </authorList>
    </citation>
    <scope>NUCLEOTIDE SEQUENCE [LARGE SCALE GENOMIC DNA]</scope>
</reference>
<evidence type="ECO:0000259" key="8">
    <source>
        <dbReference type="PROSITE" id="PS50109"/>
    </source>
</evidence>
<dbReference type="STRING" id="1499967.U27_02241"/>
<dbReference type="eggNOG" id="COG5002">
    <property type="taxonomic scope" value="Bacteria"/>
</dbReference>
<dbReference type="InterPro" id="IPR013656">
    <property type="entry name" value="PAS_4"/>
</dbReference>
<name>A0A0S6W6X2_VECG1</name>
<feature type="domain" description="Response regulatory" evidence="9">
    <location>
        <begin position="764"/>
        <end position="880"/>
    </location>
</feature>
<keyword evidence="3 6" id="KW-0597">Phosphoprotein</keyword>
<evidence type="ECO:0000256" key="3">
    <source>
        <dbReference type="ARBA" id="ARBA00022553"/>
    </source>
</evidence>
<dbReference type="HOGENOM" id="CLU_332551_0_0_0"/>
<dbReference type="FunFam" id="3.30.565.10:FF:000010">
    <property type="entry name" value="Sensor histidine kinase RcsC"/>
    <property type="match status" value="1"/>
</dbReference>
<keyword evidence="13" id="KW-1185">Reference proteome</keyword>
<evidence type="ECO:0000256" key="5">
    <source>
        <dbReference type="ARBA" id="ARBA00022777"/>
    </source>
</evidence>
<dbReference type="Pfam" id="PF00072">
    <property type="entry name" value="Response_reg"/>
    <property type="match status" value="1"/>
</dbReference>
<evidence type="ECO:0000313" key="13">
    <source>
        <dbReference type="Proteomes" id="UP000030661"/>
    </source>
</evidence>
<evidence type="ECO:0000259" key="9">
    <source>
        <dbReference type="PROSITE" id="PS50110"/>
    </source>
</evidence>
<dbReference type="SUPFAM" id="SSF52172">
    <property type="entry name" value="CheY-like"/>
    <property type="match status" value="1"/>
</dbReference>
<dbReference type="InterPro" id="IPR003594">
    <property type="entry name" value="HATPase_dom"/>
</dbReference>
<dbReference type="CDD" id="cd00130">
    <property type="entry name" value="PAS"/>
    <property type="match status" value="1"/>
</dbReference>
<dbReference type="SMART" id="SM00387">
    <property type="entry name" value="HATPase_c"/>
    <property type="match status" value="1"/>
</dbReference>
<keyword evidence="7" id="KW-1133">Transmembrane helix</keyword>